<dbReference type="PANTHER" id="PTHR40035:SF1">
    <property type="entry name" value="ATP SYNTHASE PROTEIN I"/>
    <property type="match status" value="1"/>
</dbReference>
<evidence type="ECO:0000256" key="6">
    <source>
        <dbReference type="SAM" id="Phobius"/>
    </source>
</evidence>
<evidence type="ECO:0000313" key="8">
    <source>
        <dbReference type="Proteomes" id="UP000663981"/>
    </source>
</evidence>
<name>A0ABS3N111_9BACI</name>
<evidence type="ECO:0000256" key="5">
    <source>
        <dbReference type="ARBA" id="ARBA00023136"/>
    </source>
</evidence>
<evidence type="ECO:0000313" key="7">
    <source>
        <dbReference type="EMBL" id="MBO1511957.1"/>
    </source>
</evidence>
<dbReference type="Proteomes" id="UP000663981">
    <property type="component" value="Unassembled WGS sequence"/>
</dbReference>
<evidence type="ECO:0000256" key="3">
    <source>
        <dbReference type="ARBA" id="ARBA00022692"/>
    </source>
</evidence>
<keyword evidence="4 6" id="KW-1133">Transmembrane helix</keyword>
<protein>
    <submittedName>
        <fullName evidence="7">ATP synthase subunit I</fullName>
    </submittedName>
</protein>
<comment type="caution">
    <text evidence="7">The sequence shown here is derived from an EMBL/GenBank/DDBJ whole genome shotgun (WGS) entry which is preliminary data.</text>
</comment>
<feature type="transmembrane region" description="Helical" evidence="6">
    <location>
        <begin position="12"/>
        <end position="28"/>
    </location>
</feature>
<organism evidence="7 8">
    <name type="scientific">Metabacillus bambusae</name>
    <dbReference type="NCBI Taxonomy" id="2795218"/>
    <lineage>
        <taxon>Bacteria</taxon>
        <taxon>Bacillati</taxon>
        <taxon>Bacillota</taxon>
        <taxon>Bacilli</taxon>
        <taxon>Bacillales</taxon>
        <taxon>Bacillaceae</taxon>
        <taxon>Metabacillus</taxon>
    </lineage>
</organism>
<keyword evidence="5 6" id="KW-0472">Membrane</keyword>
<keyword evidence="3 6" id="KW-0812">Transmembrane</keyword>
<proteinExistence type="predicted"/>
<sequence length="122" mass="14218">MFDMHLMFRRYRKYIFYLLALYVIGWGFTEYQSVFLGLILGTCITLYNLWIMVRKHNQFDRAIEEGRKAGSLGTTSRMAAAGVAVFFAIKFPDYFDLVSVIIGLMTMYIVIMIDYAIQHSRA</sequence>
<dbReference type="EMBL" id="JAGDEL010000005">
    <property type="protein sequence ID" value="MBO1511957.1"/>
    <property type="molecule type" value="Genomic_DNA"/>
</dbReference>
<evidence type="ECO:0000256" key="4">
    <source>
        <dbReference type="ARBA" id="ARBA00022989"/>
    </source>
</evidence>
<gene>
    <name evidence="7" type="ORF">I7822_09760</name>
</gene>
<keyword evidence="2" id="KW-1003">Cell membrane</keyword>
<dbReference type="InterPro" id="IPR039072">
    <property type="entry name" value="ATP_synth_I_Bacilli"/>
</dbReference>
<keyword evidence="8" id="KW-1185">Reference proteome</keyword>
<dbReference type="InterPro" id="IPR005598">
    <property type="entry name" value="ATP_synth_I"/>
</dbReference>
<dbReference type="PANTHER" id="PTHR40035">
    <property type="entry name" value="ATP SYNTHASE PROTEIN I"/>
    <property type="match status" value="1"/>
</dbReference>
<accession>A0ABS3N111</accession>
<evidence type="ECO:0000256" key="1">
    <source>
        <dbReference type="ARBA" id="ARBA00004651"/>
    </source>
</evidence>
<feature type="transmembrane region" description="Helical" evidence="6">
    <location>
        <begin position="34"/>
        <end position="53"/>
    </location>
</feature>
<dbReference type="Pfam" id="PF03899">
    <property type="entry name" value="ATP-synt_I"/>
    <property type="match status" value="1"/>
</dbReference>
<feature type="transmembrane region" description="Helical" evidence="6">
    <location>
        <begin position="97"/>
        <end position="117"/>
    </location>
</feature>
<dbReference type="RefSeq" id="WP_207977419.1">
    <property type="nucleotide sequence ID" value="NZ_JAGDEL010000005.1"/>
</dbReference>
<evidence type="ECO:0000256" key="2">
    <source>
        <dbReference type="ARBA" id="ARBA00022475"/>
    </source>
</evidence>
<comment type="subcellular location">
    <subcellularLocation>
        <location evidence="1">Cell membrane</location>
        <topology evidence="1">Multi-pass membrane protein</topology>
    </subcellularLocation>
</comment>
<reference evidence="7 8" key="1">
    <citation type="submission" date="2021-03" db="EMBL/GenBank/DDBJ databases">
        <title>Whole genome sequence of Metabacillus bambusae BG109.</title>
        <authorList>
            <person name="Jeong J.W."/>
        </authorList>
    </citation>
    <scope>NUCLEOTIDE SEQUENCE [LARGE SCALE GENOMIC DNA]</scope>
    <source>
        <strain evidence="7 8">BG109</strain>
    </source>
</reference>